<dbReference type="InterPro" id="IPR029000">
    <property type="entry name" value="Cyclophilin-like_dom_sf"/>
</dbReference>
<dbReference type="GO" id="GO:0003755">
    <property type="term" value="F:peptidyl-prolyl cis-trans isomerase activity"/>
    <property type="evidence" value="ECO:0007669"/>
    <property type="project" value="InterPro"/>
</dbReference>
<dbReference type="AlphaFoldDB" id="B8BX54"/>
<feature type="compositionally biased region" description="Low complexity" evidence="1">
    <location>
        <begin position="9"/>
        <end position="20"/>
    </location>
</feature>
<protein>
    <recommendedName>
        <fullName evidence="2">PPIase cyclophilin-type domain-containing protein</fullName>
    </recommendedName>
</protein>
<dbReference type="eggNOG" id="ENOG502S7QA">
    <property type="taxonomic scope" value="Eukaryota"/>
</dbReference>
<feature type="domain" description="PPIase cyclophilin-type" evidence="2">
    <location>
        <begin position="92"/>
        <end position="233"/>
    </location>
</feature>
<dbReference type="GeneID" id="7444024"/>
<evidence type="ECO:0000313" key="3">
    <source>
        <dbReference type="EMBL" id="EED93648.1"/>
    </source>
</evidence>
<dbReference type="Proteomes" id="UP000001449">
    <property type="component" value="Chromosome 3"/>
</dbReference>
<gene>
    <name evidence="3" type="ORF">THAPSDRAFT_21647</name>
</gene>
<dbReference type="EMBL" id="CM000640">
    <property type="protein sequence ID" value="EED93648.1"/>
    <property type="molecule type" value="Genomic_DNA"/>
</dbReference>
<dbReference type="RefSeq" id="XP_002288212.1">
    <property type="nucleotide sequence ID" value="XM_002288176.1"/>
</dbReference>
<evidence type="ECO:0000256" key="1">
    <source>
        <dbReference type="SAM" id="MobiDB-lite"/>
    </source>
</evidence>
<dbReference type="PaxDb" id="35128-Thaps21647"/>
<dbReference type="PROSITE" id="PS50072">
    <property type="entry name" value="CSA_PPIASE_2"/>
    <property type="match status" value="1"/>
</dbReference>
<dbReference type="InterPro" id="IPR002130">
    <property type="entry name" value="Cyclophilin-type_PPIase_dom"/>
</dbReference>
<dbReference type="SUPFAM" id="SSF50891">
    <property type="entry name" value="Cyclophilin-like"/>
    <property type="match status" value="1"/>
</dbReference>
<reference evidence="3 4" key="2">
    <citation type="journal article" date="2008" name="Nature">
        <title>The Phaeodactylum genome reveals the evolutionary history of diatom genomes.</title>
        <authorList>
            <person name="Bowler C."/>
            <person name="Allen A.E."/>
            <person name="Badger J.H."/>
            <person name="Grimwood J."/>
            <person name="Jabbari K."/>
            <person name="Kuo A."/>
            <person name="Maheswari U."/>
            <person name="Martens C."/>
            <person name="Maumus F."/>
            <person name="Otillar R.P."/>
            <person name="Rayko E."/>
            <person name="Salamov A."/>
            <person name="Vandepoele K."/>
            <person name="Beszteri B."/>
            <person name="Gruber A."/>
            <person name="Heijde M."/>
            <person name="Katinka M."/>
            <person name="Mock T."/>
            <person name="Valentin K."/>
            <person name="Verret F."/>
            <person name="Berges J.A."/>
            <person name="Brownlee C."/>
            <person name="Cadoret J.P."/>
            <person name="Chiovitti A."/>
            <person name="Choi C.J."/>
            <person name="Coesel S."/>
            <person name="De Martino A."/>
            <person name="Detter J.C."/>
            <person name="Durkin C."/>
            <person name="Falciatore A."/>
            <person name="Fournet J."/>
            <person name="Haruta M."/>
            <person name="Huysman M.J."/>
            <person name="Jenkins B.D."/>
            <person name="Jiroutova K."/>
            <person name="Jorgensen R.E."/>
            <person name="Joubert Y."/>
            <person name="Kaplan A."/>
            <person name="Kroger N."/>
            <person name="Kroth P.G."/>
            <person name="La Roche J."/>
            <person name="Lindquist E."/>
            <person name="Lommer M."/>
            <person name="Martin-Jezequel V."/>
            <person name="Lopez P.J."/>
            <person name="Lucas S."/>
            <person name="Mangogna M."/>
            <person name="McGinnis K."/>
            <person name="Medlin L.K."/>
            <person name="Montsant A."/>
            <person name="Oudot-Le Secq M.P."/>
            <person name="Napoli C."/>
            <person name="Obornik M."/>
            <person name="Parker M.S."/>
            <person name="Petit J.L."/>
            <person name="Porcel B.M."/>
            <person name="Poulsen N."/>
            <person name="Robison M."/>
            <person name="Rychlewski L."/>
            <person name="Rynearson T.A."/>
            <person name="Schmutz J."/>
            <person name="Shapiro H."/>
            <person name="Siaut M."/>
            <person name="Stanley M."/>
            <person name="Sussman M.R."/>
            <person name="Taylor A.R."/>
            <person name="Vardi A."/>
            <person name="von Dassow P."/>
            <person name="Vyverman W."/>
            <person name="Willis A."/>
            <person name="Wyrwicz L.S."/>
            <person name="Rokhsar D.S."/>
            <person name="Weissenbach J."/>
            <person name="Armbrust E.V."/>
            <person name="Green B.R."/>
            <person name="Van de Peer Y."/>
            <person name="Grigoriev I.V."/>
        </authorList>
    </citation>
    <scope>NUCLEOTIDE SEQUENCE [LARGE SCALE GENOMIC DNA]</scope>
    <source>
        <strain evidence="3 4">CCMP1335</strain>
    </source>
</reference>
<evidence type="ECO:0000313" key="4">
    <source>
        <dbReference type="Proteomes" id="UP000001449"/>
    </source>
</evidence>
<keyword evidence="4" id="KW-1185">Reference proteome</keyword>
<dbReference type="InParanoid" id="B8BX54"/>
<name>B8BX54_THAPS</name>
<organism evidence="3 4">
    <name type="scientific">Thalassiosira pseudonana</name>
    <name type="common">Marine diatom</name>
    <name type="synonym">Cyclotella nana</name>
    <dbReference type="NCBI Taxonomy" id="35128"/>
    <lineage>
        <taxon>Eukaryota</taxon>
        <taxon>Sar</taxon>
        <taxon>Stramenopiles</taxon>
        <taxon>Ochrophyta</taxon>
        <taxon>Bacillariophyta</taxon>
        <taxon>Coscinodiscophyceae</taxon>
        <taxon>Thalassiosirophycidae</taxon>
        <taxon>Thalassiosirales</taxon>
        <taxon>Thalassiosiraceae</taxon>
        <taxon>Thalassiosira</taxon>
    </lineage>
</organism>
<evidence type="ECO:0000259" key="2">
    <source>
        <dbReference type="PROSITE" id="PS50072"/>
    </source>
</evidence>
<dbReference type="KEGG" id="tps:THAPSDRAFT_21647"/>
<dbReference type="HOGENOM" id="CLU_875752_0_0_1"/>
<dbReference type="OMA" id="THRQLEV"/>
<accession>B8BX54</accession>
<proteinExistence type="predicted"/>
<sequence>MSYDDDSLELPTQTSQQQQQERRAFLQQAAHTLVLSSIVATGSSESAADAAAVDGLPPITHKVYFDVRISRSDGTFYIRDAVSTDPEDEPFIGQLVFGLFGKNTPNHVQRFLNYVDVPYDVDNPFPSYSRSRFTTLDISTGLLIGGTIPGLDVSTLAGGNVLEYGGRVIPAKLWVEDRNSESSEGAKVSHSFKGLLTHRNLDLTPSFGVTTRSSTTSLDATHTVFGCILEDRGGFLERTVDLPVLTDSGKVSRTEIDGPVTVGGSGGGDLGGALASSVFTAQRRVFRDAAKTFGDSRLDKVYDGKLLRRVEVTKVGVL</sequence>
<feature type="region of interest" description="Disordered" evidence="1">
    <location>
        <begin position="1"/>
        <end position="20"/>
    </location>
</feature>
<reference evidence="3 4" key="1">
    <citation type="journal article" date="2004" name="Science">
        <title>The genome of the diatom Thalassiosira pseudonana: ecology, evolution, and metabolism.</title>
        <authorList>
            <person name="Armbrust E.V."/>
            <person name="Berges J.A."/>
            <person name="Bowler C."/>
            <person name="Green B.R."/>
            <person name="Martinez D."/>
            <person name="Putnam N.H."/>
            <person name="Zhou S."/>
            <person name="Allen A.E."/>
            <person name="Apt K.E."/>
            <person name="Bechner M."/>
            <person name="Brzezinski M.A."/>
            <person name="Chaal B.K."/>
            <person name="Chiovitti A."/>
            <person name="Davis A.K."/>
            <person name="Demarest M.S."/>
            <person name="Detter J.C."/>
            <person name="Glavina T."/>
            <person name="Goodstein D."/>
            <person name="Hadi M.Z."/>
            <person name="Hellsten U."/>
            <person name="Hildebrand M."/>
            <person name="Jenkins B.D."/>
            <person name="Jurka J."/>
            <person name="Kapitonov V.V."/>
            <person name="Kroger N."/>
            <person name="Lau W.W."/>
            <person name="Lane T.W."/>
            <person name="Larimer F.W."/>
            <person name="Lippmeier J.C."/>
            <person name="Lucas S."/>
            <person name="Medina M."/>
            <person name="Montsant A."/>
            <person name="Obornik M."/>
            <person name="Parker M.S."/>
            <person name="Palenik B."/>
            <person name="Pazour G.J."/>
            <person name="Richardson P.M."/>
            <person name="Rynearson T.A."/>
            <person name="Saito M.A."/>
            <person name="Schwartz D.C."/>
            <person name="Thamatrakoln K."/>
            <person name="Valentin K."/>
            <person name="Vardi A."/>
            <person name="Wilkerson F.P."/>
            <person name="Rokhsar D.S."/>
        </authorList>
    </citation>
    <scope>NUCLEOTIDE SEQUENCE [LARGE SCALE GENOMIC DNA]</scope>
    <source>
        <strain evidence="3 4">CCMP1335</strain>
    </source>
</reference>
<dbReference type="Gene3D" id="2.40.100.10">
    <property type="entry name" value="Cyclophilin-like"/>
    <property type="match status" value="1"/>
</dbReference>